<protein>
    <submittedName>
        <fullName evidence="3">Uncharacterized protein</fullName>
    </submittedName>
</protein>
<evidence type="ECO:0000313" key="4">
    <source>
        <dbReference type="Proteomes" id="UP000675781"/>
    </source>
</evidence>
<dbReference type="Proteomes" id="UP000675781">
    <property type="component" value="Unassembled WGS sequence"/>
</dbReference>
<dbReference type="EMBL" id="JAGSOG010000081">
    <property type="protein sequence ID" value="MBR7835058.1"/>
    <property type="molecule type" value="Genomic_DNA"/>
</dbReference>
<gene>
    <name evidence="3" type="ORF">KDL01_17415</name>
</gene>
<comment type="caution">
    <text evidence="3">The sequence shown here is derived from an EMBL/GenBank/DDBJ whole genome shotgun (WGS) entry which is preliminary data.</text>
</comment>
<organism evidence="3 4">
    <name type="scientific">Actinospica durhamensis</name>
    <dbReference type="NCBI Taxonomy" id="1508375"/>
    <lineage>
        <taxon>Bacteria</taxon>
        <taxon>Bacillati</taxon>
        <taxon>Actinomycetota</taxon>
        <taxon>Actinomycetes</taxon>
        <taxon>Catenulisporales</taxon>
        <taxon>Actinospicaceae</taxon>
        <taxon>Actinospica</taxon>
    </lineage>
</organism>
<name>A0A941EQ28_9ACTN</name>
<dbReference type="AlphaFoldDB" id="A0A941EQ28"/>
<evidence type="ECO:0000256" key="1">
    <source>
        <dbReference type="SAM" id="MobiDB-lite"/>
    </source>
</evidence>
<dbReference type="RefSeq" id="WP_212529573.1">
    <property type="nucleotide sequence ID" value="NZ_JAGSOG010000081.1"/>
</dbReference>
<keyword evidence="2" id="KW-0472">Membrane</keyword>
<keyword evidence="2" id="KW-1133">Transmembrane helix</keyword>
<keyword evidence="4" id="KW-1185">Reference proteome</keyword>
<evidence type="ECO:0000313" key="3">
    <source>
        <dbReference type="EMBL" id="MBR7835058.1"/>
    </source>
</evidence>
<reference evidence="3" key="1">
    <citation type="submission" date="2021-04" db="EMBL/GenBank/DDBJ databases">
        <title>Genome based classification of Actinospica acidithermotolerans sp. nov., an actinobacterium isolated from an Indonesian hot spring.</title>
        <authorList>
            <person name="Kusuma A.B."/>
            <person name="Putra K.E."/>
            <person name="Nafisah S."/>
            <person name="Loh J."/>
            <person name="Nouioui I."/>
            <person name="Goodfellow M."/>
        </authorList>
    </citation>
    <scope>NUCLEOTIDE SEQUENCE</scope>
    <source>
        <strain evidence="3">CSCA 57</strain>
    </source>
</reference>
<proteinExistence type="predicted"/>
<evidence type="ECO:0000256" key="2">
    <source>
        <dbReference type="SAM" id="Phobius"/>
    </source>
</evidence>
<feature type="transmembrane region" description="Helical" evidence="2">
    <location>
        <begin position="41"/>
        <end position="64"/>
    </location>
</feature>
<sequence>MSFDSVLHDHLTELADEAAPPCSVVVGEGIAAGRRKANHRLAAGIGGGALAVTAAAAIGVPALLGTGAAPTAKGNTGGVLPAASSTPATVGTKLTGGTDPLSVTAEFGWLPAALTTVSAQADPQQPGTTLYATTADLSTSVELTVLPAGAHVPATHFKGGILAPHTSAPSVNGHTAYWTFVPGSSEAAADGSVDLVWEYKPNAWATLELDSVDDTGTDVISTVYKITDSITFGSPVAKPLPFQLSSPLDLPVTDAESSHSTSAPTGNGWLTFGAPGAKSPGSGTLTILTAPAGTLIPKQSGLYGSDQSLPGPTQTSATVGDQQALQSVTPTGTTRTSITVDGHQAQLLTTRGAAQLIVLDVNGQDLELSADGPELNTINAAGGLVAYYHTITWLGSNLANWSTSVLN</sequence>
<feature type="region of interest" description="Disordered" evidence="1">
    <location>
        <begin position="253"/>
        <end position="275"/>
    </location>
</feature>
<accession>A0A941EQ28</accession>
<keyword evidence="2" id="KW-0812">Transmembrane</keyword>
<feature type="region of interest" description="Disordered" evidence="1">
    <location>
        <begin position="299"/>
        <end position="324"/>
    </location>
</feature>
<feature type="compositionally biased region" description="Polar residues" evidence="1">
    <location>
        <begin position="305"/>
        <end position="324"/>
    </location>
</feature>